<sequence>MPRPLIRRRVATGVAEAVPVPASDTVSPDAPLTPVSDTAPRWRICSPFRVPPRLPRLPTEAELDKTAEMVLAEWHAEQDAVCTGSPVAAPAIGDISRAPSQLAQETLSGPDSDSPMKDCTTALVVVAKESSDWFDETKQATDLIDSSGPSTLPAVASAIPDTMVASGPPVPDREVHSIKVDGELRTLLARRKRGNTPVLGNLRR</sequence>
<evidence type="ECO:0000313" key="1">
    <source>
        <dbReference type="EMBL" id="PIK49524.1"/>
    </source>
</evidence>
<name>A0A2G8KND9_STIJA</name>
<dbReference type="EMBL" id="MRZV01000461">
    <property type="protein sequence ID" value="PIK49524.1"/>
    <property type="molecule type" value="Genomic_DNA"/>
</dbReference>
<comment type="caution">
    <text evidence="1">The sequence shown here is derived from an EMBL/GenBank/DDBJ whole genome shotgun (WGS) entry which is preliminary data.</text>
</comment>
<keyword evidence="2" id="KW-1185">Reference proteome</keyword>
<evidence type="ECO:0000313" key="2">
    <source>
        <dbReference type="Proteomes" id="UP000230750"/>
    </source>
</evidence>
<proteinExistence type="predicted"/>
<gene>
    <name evidence="1" type="ORF">BSL78_13584</name>
</gene>
<dbReference type="Proteomes" id="UP000230750">
    <property type="component" value="Unassembled WGS sequence"/>
</dbReference>
<dbReference type="AlphaFoldDB" id="A0A2G8KND9"/>
<protein>
    <submittedName>
        <fullName evidence="1">Uncharacterized protein</fullName>
    </submittedName>
</protein>
<accession>A0A2G8KND9</accession>
<reference evidence="1 2" key="1">
    <citation type="journal article" date="2017" name="PLoS Biol.">
        <title>The sea cucumber genome provides insights into morphological evolution and visceral regeneration.</title>
        <authorList>
            <person name="Zhang X."/>
            <person name="Sun L."/>
            <person name="Yuan J."/>
            <person name="Sun Y."/>
            <person name="Gao Y."/>
            <person name="Zhang L."/>
            <person name="Li S."/>
            <person name="Dai H."/>
            <person name="Hamel J.F."/>
            <person name="Liu C."/>
            <person name="Yu Y."/>
            <person name="Liu S."/>
            <person name="Lin W."/>
            <person name="Guo K."/>
            <person name="Jin S."/>
            <person name="Xu P."/>
            <person name="Storey K.B."/>
            <person name="Huan P."/>
            <person name="Zhang T."/>
            <person name="Zhou Y."/>
            <person name="Zhang J."/>
            <person name="Lin C."/>
            <person name="Li X."/>
            <person name="Xing L."/>
            <person name="Huo D."/>
            <person name="Sun M."/>
            <person name="Wang L."/>
            <person name="Mercier A."/>
            <person name="Li F."/>
            <person name="Yang H."/>
            <person name="Xiang J."/>
        </authorList>
    </citation>
    <scope>NUCLEOTIDE SEQUENCE [LARGE SCALE GENOMIC DNA]</scope>
    <source>
        <strain evidence="1">Shaxun</strain>
        <tissue evidence="1">Muscle</tissue>
    </source>
</reference>
<organism evidence="1 2">
    <name type="scientific">Stichopus japonicus</name>
    <name type="common">Sea cucumber</name>
    <dbReference type="NCBI Taxonomy" id="307972"/>
    <lineage>
        <taxon>Eukaryota</taxon>
        <taxon>Metazoa</taxon>
        <taxon>Echinodermata</taxon>
        <taxon>Eleutherozoa</taxon>
        <taxon>Echinozoa</taxon>
        <taxon>Holothuroidea</taxon>
        <taxon>Aspidochirotacea</taxon>
        <taxon>Aspidochirotida</taxon>
        <taxon>Stichopodidae</taxon>
        <taxon>Apostichopus</taxon>
    </lineage>
</organism>